<dbReference type="Proteomes" id="UP000626109">
    <property type="component" value="Unassembled WGS sequence"/>
</dbReference>
<sequence>MEVLAAGWGVTYEGGELTKVAGKPGCWDAGAVLSADDDFEVNVLFDAATTPTFVLGITKASAALGSVTVGEDPSLLASFVAANPEGCFLEVLGTAGYPRLCRWHEDGRLETSFVDGFGAVFSGLTARFEDGQLTFSSGHRSLGPLPMNSHGSLPEIGGRVENSYRPCVLLCSLGASVLVNFRRKRFWRPAPASSPRDLSSESPSAVSPSLRPQKERRCSVPKASSTAFLSYTASGSASCFHGLLADPAPCFDQLLAEPVFKVPPFPGS</sequence>
<protein>
    <submittedName>
        <fullName evidence="2">Uncharacterized protein</fullName>
    </submittedName>
</protein>
<accession>A0A813J7N4</accession>
<feature type="compositionally biased region" description="Low complexity" evidence="1">
    <location>
        <begin position="191"/>
        <end position="209"/>
    </location>
</feature>
<evidence type="ECO:0000313" key="2">
    <source>
        <dbReference type="EMBL" id="CAE8671703.1"/>
    </source>
</evidence>
<name>A0A813J7N4_POLGL</name>
<dbReference type="EMBL" id="CAJNNW010024144">
    <property type="protein sequence ID" value="CAE8671703.1"/>
    <property type="molecule type" value="Genomic_DNA"/>
</dbReference>
<organism evidence="2 3">
    <name type="scientific">Polarella glacialis</name>
    <name type="common">Dinoflagellate</name>
    <dbReference type="NCBI Taxonomy" id="89957"/>
    <lineage>
        <taxon>Eukaryota</taxon>
        <taxon>Sar</taxon>
        <taxon>Alveolata</taxon>
        <taxon>Dinophyceae</taxon>
        <taxon>Suessiales</taxon>
        <taxon>Suessiaceae</taxon>
        <taxon>Polarella</taxon>
    </lineage>
</organism>
<comment type="caution">
    <text evidence="2">The sequence shown here is derived from an EMBL/GenBank/DDBJ whole genome shotgun (WGS) entry which is preliminary data.</text>
</comment>
<evidence type="ECO:0000313" key="3">
    <source>
        <dbReference type="Proteomes" id="UP000626109"/>
    </source>
</evidence>
<reference evidence="2" key="1">
    <citation type="submission" date="2021-02" db="EMBL/GenBank/DDBJ databases">
        <authorList>
            <person name="Dougan E. K."/>
            <person name="Rhodes N."/>
            <person name="Thang M."/>
            <person name="Chan C."/>
        </authorList>
    </citation>
    <scope>NUCLEOTIDE SEQUENCE</scope>
</reference>
<proteinExistence type="predicted"/>
<feature type="region of interest" description="Disordered" evidence="1">
    <location>
        <begin position="190"/>
        <end position="218"/>
    </location>
</feature>
<evidence type="ECO:0000256" key="1">
    <source>
        <dbReference type="SAM" id="MobiDB-lite"/>
    </source>
</evidence>
<dbReference type="AlphaFoldDB" id="A0A813J7N4"/>
<gene>
    <name evidence="2" type="ORF">PGLA2088_LOCUS17776</name>
</gene>